<dbReference type="EC" id="2.7.7.65" evidence="1"/>
<dbReference type="Pfam" id="PF00990">
    <property type="entry name" value="GGDEF"/>
    <property type="match status" value="1"/>
</dbReference>
<protein>
    <recommendedName>
        <fullName evidence="1">diguanylate cyclase</fullName>
        <ecNumber evidence="1">2.7.7.65</ecNumber>
    </recommendedName>
</protein>
<dbReference type="Proteomes" id="UP000401717">
    <property type="component" value="Unassembled WGS sequence"/>
</dbReference>
<comment type="catalytic activity">
    <reaction evidence="2">
        <text>2 GTP = 3',3'-c-di-GMP + 2 diphosphate</text>
        <dbReference type="Rhea" id="RHEA:24898"/>
        <dbReference type="ChEBI" id="CHEBI:33019"/>
        <dbReference type="ChEBI" id="CHEBI:37565"/>
        <dbReference type="ChEBI" id="CHEBI:58805"/>
        <dbReference type="EC" id="2.7.7.65"/>
    </reaction>
</comment>
<dbReference type="GO" id="GO:1902201">
    <property type="term" value="P:negative regulation of bacterial-type flagellum-dependent cell motility"/>
    <property type="evidence" value="ECO:0007669"/>
    <property type="project" value="TreeGrafter"/>
</dbReference>
<evidence type="ECO:0000313" key="8">
    <source>
        <dbReference type="Proteomes" id="UP001055303"/>
    </source>
</evidence>
<accession>A0A564FQK2</accession>
<feature type="region of interest" description="Disordered" evidence="3">
    <location>
        <begin position="86"/>
        <end position="107"/>
    </location>
</feature>
<evidence type="ECO:0000313" key="6">
    <source>
        <dbReference type="EMBL" id="VUF10439.1"/>
    </source>
</evidence>
<gene>
    <name evidence="6" type="primary">cph2_2</name>
    <name evidence="5" type="ORF">IFDJLNFL_3895</name>
    <name evidence="6" type="ORF">MTDSW087_00106</name>
</gene>
<reference evidence="6 7" key="1">
    <citation type="submission" date="2019-06" db="EMBL/GenBank/DDBJ databases">
        <authorList>
            <person name="Rodrigo-Torres L."/>
            <person name="Arahal R. D."/>
            <person name="Lucena T."/>
        </authorList>
    </citation>
    <scope>NUCLEOTIDE SEQUENCE [LARGE SCALE GENOMIC DNA]</scope>
    <source>
        <strain evidence="6 7">SW08-7</strain>
    </source>
</reference>
<dbReference type="OrthoDB" id="9812260at2"/>
<dbReference type="InterPro" id="IPR029787">
    <property type="entry name" value="Nucleotide_cyclase"/>
</dbReference>
<dbReference type="NCBIfam" id="TIGR00254">
    <property type="entry name" value="GGDEF"/>
    <property type="match status" value="1"/>
</dbReference>
<reference evidence="5" key="3">
    <citation type="submission" date="2021-08" db="EMBL/GenBank/DDBJ databases">
        <authorList>
            <person name="Tani A."/>
            <person name="Ola A."/>
            <person name="Ogura Y."/>
            <person name="Katsura K."/>
            <person name="Hayashi T."/>
        </authorList>
    </citation>
    <scope>NUCLEOTIDE SEQUENCE</scope>
    <source>
        <strain evidence="5">DSM 22415</strain>
    </source>
</reference>
<dbReference type="GO" id="GO:0043709">
    <property type="term" value="P:cell adhesion involved in single-species biofilm formation"/>
    <property type="evidence" value="ECO:0007669"/>
    <property type="project" value="TreeGrafter"/>
</dbReference>
<evidence type="ECO:0000256" key="1">
    <source>
        <dbReference type="ARBA" id="ARBA00012528"/>
    </source>
</evidence>
<dbReference type="InterPro" id="IPR050469">
    <property type="entry name" value="Diguanylate_Cyclase"/>
</dbReference>
<sequence>MRADTEFFNQMVRSEFAVLLPDTDAEGAQCIAQGIHEAVAGLAVSSAGLGPGSVTVSIGLAAEASARNGGTGDLYRKADTALYEAKAGGRNQTRRATATDTRREKAA</sequence>
<dbReference type="RefSeq" id="WP_144758664.1">
    <property type="nucleotide sequence ID" value="NZ_BPQI01000127.1"/>
</dbReference>
<dbReference type="GO" id="GO:0005886">
    <property type="term" value="C:plasma membrane"/>
    <property type="evidence" value="ECO:0007669"/>
    <property type="project" value="TreeGrafter"/>
</dbReference>
<dbReference type="EMBL" id="CABFVH010000001">
    <property type="protein sequence ID" value="VUF10439.1"/>
    <property type="molecule type" value="Genomic_DNA"/>
</dbReference>
<dbReference type="PANTHER" id="PTHR45138">
    <property type="entry name" value="REGULATORY COMPONENTS OF SENSORY TRANSDUCTION SYSTEM"/>
    <property type="match status" value="1"/>
</dbReference>
<dbReference type="PROSITE" id="PS50887">
    <property type="entry name" value="GGDEF"/>
    <property type="match status" value="1"/>
</dbReference>
<dbReference type="EMBL" id="BPQI01000127">
    <property type="protein sequence ID" value="GJD57981.1"/>
    <property type="molecule type" value="Genomic_DNA"/>
</dbReference>
<name>A0A564FQK2_9HYPH</name>
<dbReference type="Gene3D" id="3.30.70.270">
    <property type="match status" value="1"/>
</dbReference>
<dbReference type="InterPro" id="IPR000160">
    <property type="entry name" value="GGDEF_dom"/>
</dbReference>
<evidence type="ECO:0000313" key="7">
    <source>
        <dbReference type="Proteomes" id="UP000401717"/>
    </source>
</evidence>
<evidence type="ECO:0000313" key="5">
    <source>
        <dbReference type="EMBL" id="GJD57981.1"/>
    </source>
</evidence>
<proteinExistence type="predicted"/>
<dbReference type="SUPFAM" id="SSF55073">
    <property type="entry name" value="Nucleotide cyclase"/>
    <property type="match status" value="1"/>
</dbReference>
<feature type="domain" description="GGDEF" evidence="4">
    <location>
        <begin position="1"/>
        <end position="98"/>
    </location>
</feature>
<evidence type="ECO:0000256" key="2">
    <source>
        <dbReference type="ARBA" id="ARBA00034247"/>
    </source>
</evidence>
<dbReference type="AlphaFoldDB" id="A0A564FQK2"/>
<evidence type="ECO:0000259" key="4">
    <source>
        <dbReference type="PROSITE" id="PS50887"/>
    </source>
</evidence>
<evidence type="ECO:0000256" key="3">
    <source>
        <dbReference type="SAM" id="MobiDB-lite"/>
    </source>
</evidence>
<dbReference type="GO" id="GO:0052621">
    <property type="term" value="F:diguanylate cyclase activity"/>
    <property type="evidence" value="ECO:0007669"/>
    <property type="project" value="UniProtKB-EC"/>
</dbReference>
<keyword evidence="8" id="KW-1185">Reference proteome</keyword>
<dbReference type="PANTHER" id="PTHR45138:SF9">
    <property type="entry name" value="DIGUANYLATE CYCLASE DGCM-RELATED"/>
    <property type="match status" value="1"/>
</dbReference>
<dbReference type="InterPro" id="IPR043128">
    <property type="entry name" value="Rev_trsase/Diguanyl_cyclase"/>
</dbReference>
<reference evidence="5" key="2">
    <citation type="journal article" date="2021" name="Front. Microbiol.">
        <title>Comprehensive Comparative Genomics and Phenotyping of Methylobacterium Species.</title>
        <authorList>
            <person name="Alessa O."/>
            <person name="Ogura Y."/>
            <person name="Fujitani Y."/>
            <person name="Takami H."/>
            <person name="Hayashi T."/>
            <person name="Sahin N."/>
            <person name="Tani A."/>
        </authorList>
    </citation>
    <scope>NUCLEOTIDE SEQUENCE</scope>
    <source>
        <strain evidence="5">DSM 22415</strain>
    </source>
</reference>
<dbReference type="Proteomes" id="UP001055303">
    <property type="component" value="Unassembled WGS sequence"/>
</dbReference>
<organism evidence="6 7">
    <name type="scientific">Methylobacterium dankookense</name>
    <dbReference type="NCBI Taxonomy" id="560405"/>
    <lineage>
        <taxon>Bacteria</taxon>
        <taxon>Pseudomonadati</taxon>
        <taxon>Pseudomonadota</taxon>
        <taxon>Alphaproteobacteria</taxon>
        <taxon>Hyphomicrobiales</taxon>
        <taxon>Methylobacteriaceae</taxon>
        <taxon>Methylobacterium</taxon>
    </lineage>
</organism>